<protein>
    <submittedName>
        <fullName evidence="3">Uncharacterized protein</fullName>
    </submittedName>
</protein>
<dbReference type="OrthoDB" id="758082at2759"/>
<reference evidence="3" key="1">
    <citation type="submission" date="2020-10" db="EMBL/GenBank/DDBJ databases">
        <authorList>
            <person name="Han B."/>
            <person name="Lu T."/>
            <person name="Zhao Q."/>
            <person name="Huang X."/>
            <person name="Zhao Y."/>
        </authorList>
    </citation>
    <scope>NUCLEOTIDE SEQUENCE</scope>
</reference>
<feature type="compositionally biased region" description="Basic and acidic residues" evidence="2">
    <location>
        <begin position="1"/>
        <end position="10"/>
    </location>
</feature>
<organism evidence="3 4">
    <name type="scientific">Miscanthus lutarioriparius</name>
    <dbReference type="NCBI Taxonomy" id="422564"/>
    <lineage>
        <taxon>Eukaryota</taxon>
        <taxon>Viridiplantae</taxon>
        <taxon>Streptophyta</taxon>
        <taxon>Embryophyta</taxon>
        <taxon>Tracheophyta</taxon>
        <taxon>Spermatophyta</taxon>
        <taxon>Magnoliopsida</taxon>
        <taxon>Liliopsida</taxon>
        <taxon>Poales</taxon>
        <taxon>Poaceae</taxon>
        <taxon>PACMAD clade</taxon>
        <taxon>Panicoideae</taxon>
        <taxon>Andropogonodae</taxon>
        <taxon>Andropogoneae</taxon>
        <taxon>Saccharinae</taxon>
        <taxon>Miscanthus</taxon>
    </lineage>
</organism>
<dbReference type="Proteomes" id="UP000604825">
    <property type="component" value="Unassembled WGS sequence"/>
</dbReference>
<dbReference type="AlphaFoldDB" id="A0A811SF57"/>
<name>A0A811SF57_9POAL</name>
<dbReference type="Pfam" id="PF03760">
    <property type="entry name" value="LEA_1"/>
    <property type="match status" value="1"/>
</dbReference>
<feature type="compositionally biased region" description="Basic and acidic residues" evidence="2">
    <location>
        <begin position="20"/>
        <end position="60"/>
    </location>
</feature>
<evidence type="ECO:0000313" key="4">
    <source>
        <dbReference type="Proteomes" id="UP000604825"/>
    </source>
</evidence>
<feature type="region of interest" description="Disordered" evidence="2">
    <location>
        <begin position="1"/>
        <end position="77"/>
    </location>
</feature>
<dbReference type="InterPro" id="IPR005513">
    <property type="entry name" value="LEA_1"/>
</dbReference>
<sequence>MSAIKAKAEDAASSANAKATADEKVEKAKTRDPLKKREAEEDKEDRKLQIESDERVEKAGHGPLGPERTVTHTAGEW</sequence>
<dbReference type="GO" id="GO:0009793">
    <property type="term" value="P:embryo development ending in seed dormancy"/>
    <property type="evidence" value="ECO:0007669"/>
    <property type="project" value="InterPro"/>
</dbReference>
<evidence type="ECO:0000313" key="3">
    <source>
        <dbReference type="EMBL" id="CAD6339455.1"/>
    </source>
</evidence>
<gene>
    <name evidence="3" type="ORF">NCGR_LOCUS63553</name>
</gene>
<dbReference type="EMBL" id="CAJGYO010000019">
    <property type="protein sequence ID" value="CAD6339455.1"/>
    <property type="molecule type" value="Genomic_DNA"/>
</dbReference>
<comment type="caution">
    <text evidence="3">The sequence shown here is derived from an EMBL/GenBank/DDBJ whole genome shotgun (WGS) entry which is preliminary data.</text>
</comment>
<keyword evidence="4" id="KW-1185">Reference proteome</keyword>
<proteinExistence type="inferred from homology"/>
<comment type="similarity">
    <text evidence="1">Belongs to the LEA type 1 family.</text>
</comment>
<accession>A0A811SF57</accession>
<evidence type="ECO:0000256" key="2">
    <source>
        <dbReference type="SAM" id="MobiDB-lite"/>
    </source>
</evidence>
<evidence type="ECO:0000256" key="1">
    <source>
        <dbReference type="ARBA" id="ARBA00010975"/>
    </source>
</evidence>